<gene>
    <name evidence="1" type="ORF">CLV83_3390</name>
</gene>
<keyword evidence="2" id="KW-1185">Reference proteome</keyword>
<dbReference type="EMBL" id="SMFU01000010">
    <property type="protein sequence ID" value="TCK04940.1"/>
    <property type="molecule type" value="Genomic_DNA"/>
</dbReference>
<name>A0A4R1GDN9_9GAMM</name>
<reference evidence="1 2" key="1">
    <citation type="submission" date="2019-03" db="EMBL/GenBank/DDBJ databases">
        <title>Genomic Encyclopedia of Archaeal and Bacterial Type Strains, Phase II (KMG-II): from individual species to whole genera.</title>
        <authorList>
            <person name="Goeker M."/>
        </authorList>
    </citation>
    <scope>NUCLEOTIDE SEQUENCE [LARGE SCALE GENOMIC DNA]</scope>
    <source>
        <strain evidence="1 2">DSM 27697</strain>
    </source>
</reference>
<evidence type="ECO:0000313" key="1">
    <source>
        <dbReference type="EMBL" id="TCK04940.1"/>
    </source>
</evidence>
<sequence length="484" mass="53151">MRKLATWLFLLVLLLALALGGMYGFYWYQVKTFVDDLAVQVSGQATIEYDSIYADPRGEVGVDGLSVTLNQLGTRIPVESIRVRSDDPFFFFNPQGRIESGDWPGRLSLVVKQAEVGLDSGLIKSVEQQAAMAAEMNPLAVSPEALACGDLQQLGVSAMREMGYSRLKSDVVLALDVDRYNRRITLNSDFSANTLGSSTVELEFSVASDDLAPAQLLAANPRLRKLEVSYQDGGYNTRRNRYCAEQSGVEVDAYLAEHRRLMERNLLAAGVDLPELLWDVYSGINQPGGNVMLTMRPPGGLGPEIMAALGSPADMIERLNLALRLNGQPVAINSIDWGRIQVDPVPLPSEEEATSAAEAVAAVEEVAEPEEAVELASAAETEVAVESEAEEVLEEIVEENDLFAGMPKRAPKPEPKRYRPTELSQLAALQGRPVRVKTDLGNRLEGRIVEVENGDTLLIEQRLDRGIITYPLEFQQIRSAEVYR</sequence>
<dbReference type="OrthoDB" id="7055621at2"/>
<comment type="caution">
    <text evidence="1">The sequence shown here is derived from an EMBL/GenBank/DDBJ whole genome shotgun (WGS) entry which is preliminary data.</text>
</comment>
<proteinExistence type="predicted"/>
<evidence type="ECO:0000313" key="2">
    <source>
        <dbReference type="Proteomes" id="UP000294546"/>
    </source>
</evidence>
<accession>A0A4R1GDN9</accession>
<dbReference type="Proteomes" id="UP000294546">
    <property type="component" value="Unassembled WGS sequence"/>
</dbReference>
<dbReference type="RefSeq" id="WP_132295060.1">
    <property type="nucleotide sequence ID" value="NZ_SMFU01000010.1"/>
</dbReference>
<organism evidence="1 2">
    <name type="scientific">Marinobacterium mangrovicola</name>
    <dbReference type="NCBI Taxonomy" id="1476959"/>
    <lineage>
        <taxon>Bacteria</taxon>
        <taxon>Pseudomonadati</taxon>
        <taxon>Pseudomonadota</taxon>
        <taxon>Gammaproteobacteria</taxon>
        <taxon>Oceanospirillales</taxon>
        <taxon>Oceanospirillaceae</taxon>
        <taxon>Marinobacterium</taxon>
    </lineage>
</organism>
<dbReference type="AlphaFoldDB" id="A0A4R1GDN9"/>
<protein>
    <submittedName>
        <fullName evidence="1">Uncharacterized protein</fullName>
    </submittedName>
</protein>